<evidence type="ECO:0000313" key="6">
    <source>
        <dbReference type="EMBL" id="KAL0012173.1"/>
    </source>
</evidence>
<protein>
    <recommendedName>
        <fullName evidence="5">Phytocyanin domain-containing protein</fullName>
    </recommendedName>
</protein>
<dbReference type="Proteomes" id="UP001459277">
    <property type="component" value="Unassembled WGS sequence"/>
</dbReference>
<name>A0AAW2DRH7_9ROSI</name>
<dbReference type="EMBL" id="JAZDWU010000002">
    <property type="protein sequence ID" value="KAL0012173.1"/>
    <property type="molecule type" value="Genomic_DNA"/>
</dbReference>
<feature type="transmembrane region" description="Helical" evidence="3">
    <location>
        <begin position="166"/>
        <end position="185"/>
    </location>
</feature>
<dbReference type="FunFam" id="2.60.40.420:FF:000034">
    <property type="entry name" value="Cupredoxin superfamily protein"/>
    <property type="match status" value="1"/>
</dbReference>
<keyword evidence="3" id="KW-1133">Transmembrane helix</keyword>
<feature type="domain" description="Phytocyanin" evidence="5">
    <location>
        <begin position="30"/>
        <end position="130"/>
    </location>
</feature>
<keyword evidence="1" id="KW-1015">Disulfide bond</keyword>
<keyword evidence="3" id="KW-0812">Transmembrane</keyword>
<keyword evidence="7" id="KW-1185">Reference proteome</keyword>
<accession>A0AAW2DRH7</accession>
<evidence type="ECO:0000313" key="7">
    <source>
        <dbReference type="Proteomes" id="UP001459277"/>
    </source>
</evidence>
<keyword evidence="2" id="KW-0325">Glycoprotein</keyword>
<dbReference type="AlphaFoldDB" id="A0AAW2DRH7"/>
<proteinExistence type="predicted"/>
<keyword evidence="3" id="KW-0472">Membrane</keyword>
<dbReference type="PROSITE" id="PS51485">
    <property type="entry name" value="PHYTOCYANIN"/>
    <property type="match status" value="1"/>
</dbReference>
<dbReference type="InterPro" id="IPR003245">
    <property type="entry name" value="Phytocyanin_dom"/>
</dbReference>
<evidence type="ECO:0000256" key="3">
    <source>
        <dbReference type="SAM" id="Phobius"/>
    </source>
</evidence>
<evidence type="ECO:0000256" key="2">
    <source>
        <dbReference type="ARBA" id="ARBA00023180"/>
    </source>
</evidence>
<evidence type="ECO:0000256" key="1">
    <source>
        <dbReference type="ARBA" id="ARBA00023157"/>
    </source>
</evidence>
<reference evidence="6 7" key="1">
    <citation type="submission" date="2024-01" db="EMBL/GenBank/DDBJ databases">
        <title>A telomere-to-telomere, gap-free genome of sweet tea (Lithocarpus litseifolius).</title>
        <authorList>
            <person name="Zhou J."/>
        </authorList>
    </citation>
    <scope>NUCLEOTIDE SEQUENCE [LARGE SCALE GENOMIC DNA]</scope>
    <source>
        <strain evidence="6">Zhou-2022a</strain>
        <tissue evidence="6">Leaf</tissue>
    </source>
</reference>
<comment type="caution">
    <text evidence="6">The sequence shown here is derived from an EMBL/GenBank/DDBJ whole genome shotgun (WGS) entry which is preliminary data.</text>
</comment>
<gene>
    <name evidence="6" type="ORF">SO802_007281</name>
</gene>
<dbReference type="CDD" id="cd04216">
    <property type="entry name" value="Phytocyanin"/>
    <property type="match status" value="1"/>
</dbReference>
<feature type="signal peptide" evidence="4">
    <location>
        <begin position="1"/>
        <end position="23"/>
    </location>
</feature>
<evidence type="ECO:0000256" key="4">
    <source>
        <dbReference type="SAM" id="SignalP"/>
    </source>
</evidence>
<keyword evidence="4" id="KW-0732">Signal</keyword>
<dbReference type="PANTHER" id="PTHR33021:SF31">
    <property type="entry name" value="OS02G0720100 PROTEIN"/>
    <property type="match status" value="1"/>
</dbReference>
<feature type="chain" id="PRO_5043878681" description="Phytocyanin domain-containing protein" evidence="4">
    <location>
        <begin position="24"/>
        <end position="186"/>
    </location>
</feature>
<dbReference type="InterPro" id="IPR039391">
    <property type="entry name" value="Phytocyanin-like"/>
</dbReference>
<dbReference type="GO" id="GO:0009055">
    <property type="term" value="F:electron transfer activity"/>
    <property type="evidence" value="ECO:0007669"/>
    <property type="project" value="InterPro"/>
</dbReference>
<dbReference type="Pfam" id="PF02298">
    <property type="entry name" value="Cu_bind_like"/>
    <property type="match status" value="1"/>
</dbReference>
<organism evidence="6 7">
    <name type="scientific">Lithocarpus litseifolius</name>
    <dbReference type="NCBI Taxonomy" id="425828"/>
    <lineage>
        <taxon>Eukaryota</taxon>
        <taxon>Viridiplantae</taxon>
        <taxon>Streptophyta</taxon>
        <taxon>Embryophyta</taxon>
        <taxon>Tracheophyta</taxon>
        <taxon>Spermatophyta</taxon>
        <taxon>Magnoliopsida</taxon>
        <taxon>eudicotyledons</taxon>
        <taxon>Gunneridae</taxon>
        <taxon>Pentapetalae</taxon>
        <taxon>rosids</taxon>
        <taxon>fabids</taxon>
        <taxon>Fagales</taxon>
        <taxon>Fagaceae</taxon>
        <taxon>Lithocarpus</taxon>
    </lineage>
</organism>
<dbReference type="GO" id="GO:0005886">
    <property type="term" value="C:plasma membrane"/>
    <property type="evidence" value="ECO:0007669"/>
    <property type="project" value="TreeGrafter"/>
</dbReference>
<sequence>MAGRLKNIVVLALVMIISVSLEGKLVGAQVHHVVGGDRGWDPATNLSSWCSGRIFRVGDKIWFTYSAGLESIVEVKQQDEYLSCDISNPIRMYSDGLDSISLDGEGIRYFVSSKPDSCKNGLKLHVEVLPQGTPDNFQKTATSESKASYGYVSALASGPTTPSGSAHLIGSSILLAFGFLCYAIGA</sequence>
<evidence type="ECO:0000259" key="5">
    <source>
        <dbReference type="PROSITE" id="PS51485"/>
    </source>
</evidence>
<dbReference type="Gene3D" id="2.60.40.420">
    <property type="entry name" value="Cupredoxins - blue copper proteins"/>
    <property type="match status" value="1"/>
</dbReference>
<dbReference type="PANTHER" id="PTHR33021">
    <property type="entry name" value="BLUE COPPER PROTEIN"/>
    <property type="match status" value="1"/>
</dbReference>
<dbReference type="SUPFAM" id="SSF49503">
    <property type="entry name" value="Cupredoxins"/>
    <property type="match status" value="1"/>
</dbReference>
<dbReference type="InterPro" id="IPR008972">
    <property type="entry name" value="Cupredoxin"/>
</dbReference>